<accession>A0ABS9S0M1</accession>
<organism evidence="2 3">
    <name type="scientific">Halomonas flagellata</name>
    <dbReference type="NCBI Taxonomy" id="2920385"/>
    <lineage>
        <taxon>Bacteria</taxon>
        <taxon>Pseudomonadati</taxon>
        <taxon>Pseudomonadota</taxon>
        <taxon>Gammaproteobacteria</taxon>
        <taxon>Oceanospirillales</taxon>
        <taxon>Halomonadaceae</taxon>
        <taxon>Halomonas</taxon>
    </lineage>
</organism>
<evidence type="ECO:0000313" key="2">
    <source>
        <dbReference type="EMBL" id="MCH4565625.1"/>
    </source>
</evidence>
<feature type="non-terminal residue" evidence="2">
    <location>
        <position position="1"/>
    </location>
</feature>
<evidence type="ECO:0000256" key="1">
    <source>
        <dbReference type="SAM" id="Phobius"/>
    </source>
</evidence>
<feature type="transmembrane region" description="Helical" evidence="1">
    <location>
        <begin position="36"/>
        <end position="58"/>
    </location>
</feature>
<keyword evidence="3" id="KW-1185">Reference proteome</keyword>
<protein>
    <submittedName>
        <fullName evidence="2">Uncharacterized protein</fullName>
    </submittedName>
</protein>
<reference evidence="2 3" key="1">
    <citation type="submission" date="2022-02" db="EMBL/GenBank/DDBJ databases">
        <title>Halomonas fukangensis sp. nov., a halophilic bacterium isolated from a bulk soil of Kalidium foliatum at Fukang.</title>
        <authorList>
            <person name="Huang Y."/>
        </authorList>
    </citation>
    <scope>NUCLEOTIDE SEQUENCE [LARGE SCALE GENOMIC DNA]</scope>
    <source>
        <strain evidence="2 3">EGI 63088</strain>
    </source>
</reference>
<keyword evidence="1" id="KW-0812">Transmembrane</keyword>
<name>A0ABS9S0M1_9GAMM</name>
<proteinExistence type="predicted"/>
<dbReference type="Proteomes" id="UP001202117">
    <property type="component" value="Unassembled WGS sequence"/>
</dbReference>
<sequence length="62" mass="7011">KTLELSSNITHLAKWMVGIPISFPWTKTNFINPFDFLLNGLGFGGLNCWLFFLIQLLLNALA</sequence>
<comment type="caution">
    <text evidence="2">The sequence shown here is derived from an EMBL/GenBank/DDBJ whole genome shotgun (WGS) entry which is preliminary data.</text>
</comment>
<gene>
    <name evidence="2" type="ORF">MKP05_21265</name>
</gene>
<keyword evidence="1" id="KW-1133">Transmembrane helix</keyword>
<keyword evidence="1" id="KW-0472">Membrane</keyword>
<dbReference type="EMBL" id="JAKVPY010000093">
    <property type="protein sequence ID" value="MCH4565625.1"/>
    <property type="molecule type" value="Genomic_DNA"/>
</dbReference>
<evidence type="ECO:0000313" key="3">
    <source>
        <dbReference type="Proteomes" id="UP001202117"/>
    </source>
</evidence>